<keyword evidence="6 9" id="KW-0324">Glycolysis</keyword>
<feature type="domain" description="BPG-independent PGAM N-terminal" evidence="15">
    <location>
        <begin position="81"/>
        <end position="284"/>
    </location>
</feature>
<dbReference type="NCBIfam" id="TIGR01307">
    <property type="entry name" value="pgm_bpd_ind"/>
    <property type="match status" value="1"/>
</dbReference>
<evidence type="ECO:0000256" key="3">
    <source>
        <dbReference type="ARBA" id="ARBA00004798"/>
    </source>
</evidence>
<feature type="binding site" evidence="9 12">
    <location>
        <position position="118"/>
    </location>
    <ligand>
        <name>substrate</name>
    </ligand>
</feature>
<feature type="domain" description="Metalloenzyme" evidence="14">
    <location>
        <begin position="4"/>
        <end position="481"/>
    </location>
</feature>
<comment type="catalytic activity">
    <reaction evidence="1 9">
        <text>(2R)-2-phosphoglycerate = (2R)-3-phosphoglycerate</text>
        <dbReference type="Rhea" id="RHEA:15901"/>
        <dbReference type="ChEBI" id="CHEBI:58272"/>
        <dbReference type="ChEBI" id="CHEBI:58289"/>
        <dbReference type="EC" id="5.4.2.12"/>
    </reaction>
</comment>
<dbReference type="GO" id="GO:0004619">
    <property type="term" value="F:phosphoglycerate mutase activity"/>
    <property type="evidence" value="ECO:0007669"/>
    <property type="project" value="UniProtKB-UniRule"/>
</dbReference>
<evidence type="ECO:0000256" key="7">
    <source>
        <dbReference type="ARBA" id="ARBA00023211"/>
    </source>
</evidence>
<comment type="subunit">
    <text evidence="9">Monomer.</text>
</comment>
<evidence type="ECO:0000313" key="17">
    <source>
        <dbReference type="Proteomes" id="UP000239861"/>
    </source>
</evidence>
<dbReference type="Gene3D" id="3.40.1450.10">
    <property type="entry name" value="BPG-independent phosphoglycerate mutase, domain B"/>
    <property type="match status" value="1"/>
</dbReference>
<evidence type="ECO:0000256" key="5">
    <source>
        <dbReference type="ARBA" id="ARBA00022723"/>
    </source>
</evidence>
<dbReference type="PANTHER" id="PTHR31637">
    <property type="entry name" value="2,3-BISPHOSPHOGLYCERATE-INDEPENDENT PHOSPHOGLYCERATE MUTASE"/>
    <property type="match status" value="1"/>
</dbReference>
<dbReference type="EC" id="5.4.2.12" evidence="9 10"/>
<dbReference type="Proteomes" id="UP000239861">
    <property type="component" value="Unassembled WGS sequence"/>
</dbReference>
<comment type="pathway">
    <text evidence="3 9">Carbohydrate degradation; glycolysis; pyruvate from D-glyceraldehyde 3-phosphate: step 3/5.</text>
</comment>
<keyword evidence="7 9" id="KW-0464">Manganese</keyword>
<feature type="active site" description="Phosphoserine intermediate" evidence="9 11">
    <location>
        <position position="61"/>
    </location>
</feature>
<evidence type="ECO:0000259" key="15">
    <source>
        <dbReference type="Pfam" id="PF06415"/>
    </source>
</evidence>
<comment type="similarity">
    <text evidence="4 9">Belongs to the BPG-independent phosphoglycerate mutase family.</text>
</comment>
<dbReference type="FunFam" id="3.40.1450.10:FF:000002">
    <property type="entry name" value="2,3-bisphosphoglycerate-independent phosphoglycerate mutase"/>
    <property type="match status" value="1"/>
</dbReference>
<dbReference type="GO" id="GO:0030145">
    <property type="term" value="F:manganese ion binding"/>
    <property type="evidence" value="ECO:0007669"/>
    <property type="project" value="UniProtKB-UniRule"/>
</dbReference>
<feature type="binding site" evidence="9 13">
    <location>
        <position position="390"/>
    </location>
    <ligand>
        <name>Mn(2+)</name>
        <dbReference type="ChEBI" id="CHEBI:29035"/>
        <label>1</label>
    </ligand>
</feature>
<evidence type="ECO:0000256" key="8">
    <source>
        <dbReference type="ARBA" id="ARBA00023235"/>
    </source>
</evidence>
<sequence>MTQKTILVITDGIGHNNSDKYNAFANANTPTYNYLFKNVPYSLIHTHGNFVGLPNGQMGNSEVGHMTIGSGRVLYQDLVKINLAIKDDTLKDNEILKNTIESSNDIHLLGLVSDGGVHSHINHIIEMAKIAYSFNKKVFIHIITDGRDVSFNCAAKYIKQINSICNENIKIATISGRYYSMDRDNRWERVKKAYDAIAFAKPKTSSNILDYLANSYENEVFDEFIEPTAFESFEGINNNDGIIFCNFRSDRMREISSVFAKEEFSEFKRKDLNLNLATMTQYDKNTPIAVLFPKQTPKNTLADVISNAGLTQLHTAETEKYAHVTFFFNGGVEEPVENESRVLIPSPNVATYDLKPEMSAPEVSKTVRKAMDENNDFIVVNFANGDMVGHTGNYEAAIKAVEAVDQELGLIVEKAKEKGYNLILTSDHGNCEEMKDKEGKTLTNHTVGDVYCFVLANGVSKVNRGGLNNIAPTVLKLMKLEIPSEMDTPLI</sequence>
<evidence type="ECO:0000256" key="13">
    <source>
        <dbReference type="PIRSR" id="PIRSR001492-3"/>
    </source>
</evidence>
<dbReference type="PANTHER" id="PTHR31637:SF0">
    <property type="entry name" value="2,3-BISPHOSPHOGLYCERATE-INDEPENDENT PHOSPHOGLYCERATE MUTASE"/>
    <property type="match status" value="1"/>
</dbReference>
<organism evidence="16 17">
    <name type="scientific">Malaciobacter marinus</name>
    <dbReference type="NCBI Taxonomy" id="505249"/>
    <lineage>
        <taxon>Bacteria</taxon>
        <taxon>Pseudomonadati</taxon>
        <taxon>Campylobacterota</taxon>
        <taxon>Epsilonproteobacteria</taxon>
        <taxon>Campylobacterales</taxon>
        <taxon>Arcobacteraceae</taxon>
        <taxon>Malaciobacter</taxon>
    </lineage>
</organism>
<dbReference type="GO" id="GO:0005829">
    <property type="term" value="C:cytosol"/>
    <property type="evidence" value="ECO:0007669"/>
    <property type="project" value="TreeGrafter"/>
</dbReference>
<dbReference type="CDD" id="cd16010">
    <property type="entry name" value="iPGM"/>
    <property type="match status" value="1"/>
</dbReference>
<evidence type="ECO:0000256" key="2">
    <source>
        <dbReference type="ARBA" id="ARBA00002315"/>
    </source>
</evidence>
<evidence type="ECO:0000256" key="9">
    <source>
        <dbReference type="HAMAP-Rule" id="MF_01038"/>
    </source>
</evidence>
<feature type="binding site" evidence="9 12">
    <location>
        <position position="320"/>
    </location>
    <ligand>
        <name>substrate</name>
    </ligand>
</feature>
<evidence type="ECO:0000256" key="11">
    <source>
        <dbReference type="PIRSR" id="PIRSR001492-1"/>
    </source>
</evidence>
<dbReference type="Pfam" id="PF06415">
    <property type="entry name" value="iPGM_N"/>
    <property type="match status" value="1"/>
</dbReference>
<feature type="binding site" evidence="9 13">
    <location>
        <position position="61"/>
    </location>
    <ligand>
        <name>Mn(2+)</name>
        <dbReference type="ChEBI" id="CHEBI:29035"/>
        <label>2</label>
    </ligand>
</feature>
<keyword evidence="8 9" id="KW-0413">Isomerase</keyword>
<dbReference type="PIRSF" id="PIRSF001492">
    <property type="entry name" value="IPGAM"/>
    <property type="match status" value="1"/>
</dbReference>
<dbReference type="InterPro" id="IPR017850">
    <property type="entry name" value="Alkaline_phosphatase_core_sf"/>
</dbReference>
<feature type="binding site" evidence="9 12">
    <location>
        <position position="183"/>
    </location>
    <ligand>
        <name>substrate</name>
    </ligand>
</feature>
<keyword evidence="5 9" id="KW-0479">Metal-binding</keyword>
<comment type="cofactor">
    <cofactor evidence="9">
        <name>Mn(2+)</name>
        <dbReference type="ChEBI" id="CHEBI:29035"/>
    </cofactor>
    <text evidence="9">Binds 2 manganese ions per subunit.</text>
</comment>
<dbReference type="InterPro" id="IPR005995">
    <property type="entry name" value="Pgm_bpd_ind"/>
</dbReference>
<evidence type="ECO:0000256" key="12">
    <source>
        <dbReference type="PIRSR" id="PIRSR001492-2"/>
    </source>
</evidence>
<dbReference type="RefSeq" id="WP_104412530.1">
    <property type="nucleotide sequence ID" value="NZ_PTIW01000024.1"/>
</dbReference>
<evidence type="ECO:0000256" key="1">
    <source>
        <dbReference type="ARBA" id="ARBA00000370"/>
    </source>
</evidence>
<accession>A0AB36ZU16</accession>
<evidence type="ECO:0000256" key="10">
    <source>
        <dbReference type="NCBIfam" id="TIGR01307"/>
    </source>
</evidence>
<dbReference type="SUPFAM" id="SSF53649">
    <property type="entry name" value="Alkaline phosphatase-like"/>
    <property type="match status" value="1"/>
</dbReference>
<dbReference type="GO" id="GO:0006096">
    <property type="term" value="P:glycolytic process"/>
    <property type="evidence" value="ECO:0007669"/>
    <property type="project" value="UniProtKB-UniRule"/>
</dbReference>
<evidence type="ECO:0000256" key="6">
    <source>
        <dbReference type="ARBA" id="ARBA00023152"/>
    </source>
</evidence>
<feature type="binding site" evidence="9 13">
    <location>
        <position position="11"/>
    </location>
    <ligand>
        <name>Mn(2+)</name>
        <dbReference type="ChEBI" id="CHEBI:29035"/>
        <label>2</label>
    </ligand>
</feature>
<feature type="binding site" evidence="9 12">
    <location>
        <begin position="147"/>
        <end position="148"/>
    </location>
    <ligand>
        <name>substrate</name>
    </ligand>
</feature>
<protein>
    <recommendedName>
        <fullName evidence="9 10">2,3-bisphosphoglycerate-independent phosphoglycerate mutase</fullName>
        <shortName evidence="9">BPG-independent PGAM</shortName>
        <shortName evidence="9">Phosphoglyceromutase</shortName>
        <shortName evidence="9">iPGM</shortName>
        <ecNumber evidence="9 10">5.4.2.12</ecNumber>
    </recommendedName>
</protein>
<feature type="binding site" evidence="9 13">
    <location>
        <position position="428"/>
    </location>
    <ligand>
        <name>Mn(2+)</name>
        <dbReference type="ChEBI" id="CHEBI:29035"/>
        <label>2</label>
    </ligand>
</feature>
<comment type="function">
    <text evidence="2 9">Catalyzes the interconversion of 2-phosphoglycerate and 3-phosphoglycerate.</text>
</comment>
<proteinExistence type="inferred from homology"/>
<evidence type="ECO:0000256" key="4">
    <source>
        <dbReference type="ARBA" id="ARBA00008819"/>
    </source>
</evidence>
<comment type="caution">
    <text evidence="16">The sequence shown here is derived from an EMBL/GenBank/DDBJ whole genome shotgun (WGS) entry which is preliminary data.</text>
</comment>
<feature type="binding site" evidence="9 13">
    <location>
        <position position="386"/>
    </location>
    <ligand>
        <name>Mn(2+)</name>
        <dbReference type="ChEBI" id="CHEBI:29035"/>
        <label>1</label>
    </ligand>
</feature>
<dbReference type="SUPFAM" id="SSF64158">
    <property type="entry name" value="2,3-Bisphosphoglycerate-independent phosphoglycerate mutase, substrate-binding domain"/>
    <property type="match status" value="1"/>
</dbReference>
<feature type="binding site" evidence="9 13">
    <location>
        <position position="427"/>
    </location>
    <ligand>
        <name>Mn(2+)</name>
        <dbReference type="ChEBI" id="CHEBI:29035"/>
        <label>2</label>
    </ligand>
</feature>
<feature type="binding site" evidence="9 12">
    <location>
        <begin position="248"/>
        <end position="251"/>
    </location>
    <ligand>
        <name>substrate</name>
    </ligand>
</feature>
<evidence type="ECO:0000313" key="16">
    <source>
        <dbReference type="EMBL" id="PPK60303.1"/>
    </source>
</evidence>
<gene>
    <name evidence="9" type="primary">gpmI</name>
    <name evidence="16" type="ORF">B0F89_12416</name>
</gene>
<dbReference type="EMBL" id="PTIW01000024">
    <property type="protein sequence ID" value="PPK60303.1"/>
    <property type="molecule type" value="Genomic_DNA"/>
</dbReference>
<dbReference type="Gene3D" id="3.40.720.10">
    <property type="entry name" value="Alkaline Phosphatase, subunit A"/>
    <property type="match status" value="1"/>
</dbReference>
<feature type="binding site" evidence="9 12">
    <location>
        <position position="177"/>
    </location>
    <ligand>
        <name>substrate</name>
    </ligand>
</feature>
<dbReference type="InterPro" id="IPR011258">
    <property type="entry name" value="BPG-indep_PGM_N"/>
</dbReference>
<evidence type="ECO:0000259" key="14">
    <source>
        <dbReference type="Pfam" id="PF01676"/>
    </source>
</evidence>
<dbReference type="Pfam" id="PF01676">
    <property type="entry name" value="Metalloenzyme"/>
    <property type="match status" value="1"/>
</dbReference>
<dbReference type="AlphaFoldDB" id="A0AB36ZU16"/>
<reference evidence="16 17" key="1">
    <citation type="submission" date="2018-02" db="EMBL/GenBank/DDBJ databases">
        <title>Subsurface microbial communities from deep shales in Ohio and West Virginia, USA.</title>
        <authorList>
            <person name="Wrighton K."/>
        </authorList>
    </citation>
    <scope>NUCLEOTIDE SEQUENCE [LARGE SCALE GENOMIC DNA]</scope>
    <source>
        <strain evidence="16 17">MARC-MIP3H16</strain>
    </source>
</reference>
<dbReference type="InterPro" id="IPR006124">
    <property type="entry name" value="Metalloenzyme"/>
</dbReference>
<feature type="binding site" evidence="9 13">
    <location>
        <position position="445"/>
    </location>
    <ligand>
        <name>Mn(2+)</name>
        <dbReference type="ChEBI" id="CHEBI:29035"/>
        <label>1</label>
    </ligand>
</feature>
<name>A0AB36ZU16_9BACT</name>
<dbReference type="GO" id="GO:0006007">
    <property type="term" value="P:glucose catabolic process"/>
    <property type="evidence" value="ECO:0007669"/>
    <property type="project" value="InterPro"/>
</dbReference>
<dbReference type="HAMAP" id="MF_01038">
    <property type="entry name" value="GpmI"/>
    <property type="match status" value="1"/>
</dbReference>
<dbReference type="InterPro" id="IPR036646">
    <property type="entry name" value="PGAM_B_sf"/>
</dbReference>